<dbReference type="RefSeq" id="WP_048362766.1">
    <property type="nucleotide sequence ID" value="NZ_JAAEBV010000001.1"/>
</dbReference>
<dbReference type="InterPro" id="IPR000655">
    <property type="entry name" value="Cro-like"/>
</dbReference>
<organism evidence="1 3">
    <name type="scientific">Pseudomonas weihenstephanensis</name>
    <dbReference type="NCBI Taxonomy" id="1608994"/>
    <lineage>
        <taxon>Bacteria</taxon>
        <taxon>Pseudomonadati</taxon>
        <taxon>Pseudomonadota</taxon>
        <taxon>Gammaproteobacteria</taxon>
        <taxon>Pseudomonadales</taxon>
        <taxon>Pseudomonadaceae</taxon>
        <taxon>Pseudomonas</taxon>
    </lineage>
</organism>
<dbReference type="GO" id="GO:0006355">
    <property type="term" value="P:regulation of DNA-templated transcription"/>
    <property type="evidence" value="ECO:0007669"/>
    <property type="project" value="InterPro"/>
</dbReference>
<dbReference type="InterPro" id="IPR038202">
    <property type="entry name" value="Cro_sf"/>
</dbReference>
<dbReference type="Pfam" id="PF09048">
    <property type="entry name" value="Cro"/>
    <property type="match status" value="1"/>
</dbReference>
<dbReference type="PATRIC" id="fig|1608994.3.peg.1132"/>
<dbReference type="Proteomes" id="UP000809529">
    <property type="component" value="Unassembled WGS sequence"/>
</dbReference>
<dbReference type="SUPFAM" id="SSF47413">
    <property type="entry name" value="lambda repressor-like DNA-binding domains"/>
    <property type="match status" value="1"/>
</dbReference>
<protein>
    <submittedName>
        <fullName evidence="1">Cro/Cl family transcriptional regulator</fullName>
    </submittedName>
</protein>
<dbReference type="EMBL" id="JAAEBW010000002">
    <property type="protein sequence ID" value="MBM1194732.1"/>
    <property type="molecule type" value="Genomic_DNA"/>
</dbReference>
<dbReference type="AlphaFoldDB" id="A0A0J6IMG9"/>
<dbReference type="STRING" id="1608994.TU86_02785"/>
<evidence type="ECO:0000313" key="2">
    <source>
        <dbReference type="EMBL" id="MBM1194732.1"/>
    </source>
</evidence>
<dbReference type="Gene3D" id="3.30.240.10">
    <property type="entry name" value="CRO Repressor"/>
    <property type="match status" value="1"/>
</dbReference>
<reference evidence="2 4" key="2">
    <citation type="submission" date="2020-01" db="EMBL/GenBank/DDBJ databases">
        <title>Comparative genomics of meat spoilage bacteria.</title>
        <authorList>
            <person name="Hilgarth M."/>
            <person name="Vogel R.F."/>
        </authorList>
    </citation>
    <scope>NUCLEOTIDE SEQUENCE [LARGE SCALE GENOMIC DNA]</scope>
    <source>
        <strain evidence="2 4">TMW2.2077</strain>
    </source>
</reference>
<name>A0A0J6IMG9_9PSED</name>
<evidence type="ECO:0000313" key="3">
    <source>
        <dbReference type="Proteomes" id="UP000036325"/>
    </source>
</evidence>
<evidence type="ECO:0000313" key="1">
    <source>
        <dbReference type="EMBL" id="KMN15710.1"/>
    </source>
</evidence>
<sequence length="76" mass="8149">MENVSLNDLVSKLGQARVARALGVKPASIAKAIRIRRNIMVMVNDDGSCVAKEIRPFPSKVLENQDAAEAISSSVV</sequence>
<accession>A0A0J6IMG9</accession>
<gene>
    <name evidence="2" type="ORF">GYN02_05990</name>
    <name evidence="1" type="ORF">TU86_02785</name>
</gene>
<dbReference type="EMBL" id="JYLF01000001">
    <property type="protein sequence ID" value="KMN15710.1"/>
    <property type="molecule type" value="Genomic_DNA"/>
</dbReference>
<comment type="caution">
    <text evidence="1">The sequence shown here is derived from an EMBL/GenBank/DDBJ whole genome shotgun (WGS) entry which is preliminary data.</text>
</comment>
<dbReference type="Proteomes" id="UP000036325">
    <property type="component" value="Unassembled WGS sequence"/>
</dbReference>
<keyword evidence="4" id="KW-1185">Reference proteome</keyword>
<reference evidence="1 3" key="1">
    <citation type="submission" date="2015-02" db="EMBL/GenBank/DDBJ databases">
        <title>Pseudomonas helleri sp. nov. and Pseudomonas weihenstephanensis sp. nov., isolated from raw cows milk.</title>
        <authorList>
            <person name="von Neubeck M."/>
            <person name="Huptas C."/>
            <person name="Wenning M."/>
            <person name="Scherer S."/>
        </authorList>
    </citation>
    <scope>NUCLEOTIDE SEQUENCE [LARGE SCALE GENOMIC DNA]</scope>
    <source>
        <strain evidence="1 3">DSM 29166</strain>
    </source>
</reference>
<evidence type="ECO:0000313" key="4">
    <source>
        <dbReference type="Proteomes" id="UP000809529"/>
    </source>
</evidence>
<proteinExistence type="predicted"/>
<dbReference type="OrthoDB" id="9429495at2"/>
<dbReference type="GO" id="GO:0003677">
    <property type="term" value="F:DNA binding"/>
    <property type="evidence" value="ECO:0007669"/>
    <property type="project" value="InterPro"/>
</dbReference>
<dbReference type="InterPro" id="IPR010982">
    <property type="entry name" value="Lambda_DNA-bd_dom_sf"/>
</dbReference>